<dbReference type="RefSeq" id="WP_374839487.1">
    <property type="nucleotide sequence ID" value="NZ_JBHEEW010000009.1"/>
</dbReference>
<dbReference type="Gene3D" id="2.40.50.100">
    <property type="match status" value="1"/>
</dbReference>
<feature type="domain" description="CusB-like beta-barrel" evidence="4">
    <location>
        <begin position="249"/>
        <end position="306"/>
    </location>
</feature>
<dbReference type="Pfam" id="PF25917">
    <property type="entry name" value="BSH_RND"/>
    <property type="match status" value="1"/>
</dbReference>
<dbReference type="Pfam" id="PF25967">
    <property type="entry name" value="RND-MFP_C"/>
    <property type="match status" value="1"/>
</dbReference>
<organism evidence="6 7">
    <name type="scientific">Mycoplana ramosa</name>
    <name type="common">Mycoplana bullata</name>
    <dbReference type="NCBI Taxonomy" id="40837"/>
    <lineage>
        <taxon>Bacteria</taxon>
        <taxon>Pseudomonadati</taxon>
        <taxon>Pseudomonadota</taxon>
        <taxon>Alphaproteobacteria</taxon>
        <taxon>Hyphomicrobiales</taxon>
        <taxon>Rhizobiaceae</taxon>
        <taxon>Mycoplana</taxon>
    </lineage>
</organism>
<dbReference type="InterPro" id="IPR058627">
    <property type="entry name" value="MdtA-like_C"/>
</dbReference>
<evidence type="ECO:0000259" key="5">
    <source>
        <dbReference type="Pfam" id="PF25967"/>
    </source>
</evidence>
<keyword evidence="7" id="KW-1185">Reference proteome</keyword>
<evidence type="ECO:0000256" key="1">
    <source>
        <dbReference type="ARBA" id="ARBA00004196"/>
    </source>
</evidence>
<dbReference type="PANTHER" id="PTHR30158:SF10">
    <property type="entry name" value="CATION EFFLUX PUMP"/>
    <property type="match status" value="1"/>
</dbReference>
<name>A0ABW3YY29_MYCRA</name>
<dbReference type="PANTHER" id="PTHR30158">
    <property type="entry name" value="ACRA/E-RELATED COMPONENT OF DRUG EFFLUX TRANSPORTER"/>
    <property type="match status" value="1"/>
</dbReference>
<comment type="subcellular location">
    <subcellularLocation>
        <location evidence="1">Cell envelope</location>
    </subcellularLocation>
</comment>
<dbReference type="Proteomes" id="UP001597173">
    <property type="component" value="Unassembled WGS sequence"/>
</dbReference>
<comment type="caution">
    <text evidence="6">The sequence shown here is derived from an EMBL/GenBank/DDBJ whole genome shotgun (WGS) entry which is preliminary data.</text>
</comment>
<evidence type="ECO:0000256" key="2">
    <source>
        <dbReference type="ARBA" id="ARBA00009477"/>
    </source>
</evidence>
<feature type="domain" description="Multidrug resistance protein MdtA-like C-terminal permuted SH3" evidence="5">
    <location>
        <begin position="315"/>
        <end position="372"/>
    </location>
</feature>
<dbReference type="Gene3D" id="2.40.420.20">
    <property type="match status" value="1"/>
</dbReference>
<evidence type="ECO:0000313" key="6">
    <source>
        <dbReference type="EMBL" id="MFD1328836.1"/>
    </source>
</evidence>
<proteinExistence type="inferred from homology"/>
<dbReference type="InterPro" id="IPR058625">
    <property type="entry name" value="MdtA-like_BSH"/>
</dbReference>
<gene>
    <name evidence="6" type="ORF">ACFQ33_13140</name>
</gene>
<dbReference type="InterPro" id="IPR058792">
    <property type="entry name" value="Beta-barrel_RND_2"/>
</dbReference>
<protein>
    <submittedName>
        <fullName evidence="6">Efflux RND transporter periplasmic adaptor subunit</fullName>
    </submittedName>
</protein>
<dbReference type="SUPFAM" id="SSF111369">
    <property type="entry name" value="HlyD-like secretion proteins"/>
    <property type="match status" value="1"/>
</dbReference>
<evidence type="ECO:0000313" key="7">
    <source>
        <dbReference type="Proteomes" id="UP001597173"/>
    </source>
</evidence>
<evidence type="ECO:0000259" key="3">
    <source>
        <dbReference type="Pfam" id="PF25917"/>
    </source>
</evidence>
<dbReference type="InterPro" id="IPR006143">
    <property type="entry name" value="RND_pump_MFP"/>
</dbReference>
<comment type="similarity">
    <text evidence="2">Belongs to the membrane fusion protein (MFP) (TC 8.A.1) family.</text>
</comment>
<feature type="domain" description="Multidrug resistance protein MdtA-like barrel-sandwich hybrid" evidence="3">
    <location>
        <begin position="80"/>
        <end position="215"/>
    </location>
</feature>
<dbReference type="Pfam" id="PF25954">
    <property type="entry name" value="Beta-barrel_RND_2"/>
    <property type="match status" value="1"/>
</dbReference>
<dbReference type="Gene3D" id="1.10.287.470">
    <property type="entry name" value="Helix hairpin bin"/>
    <property type="match status" value="1"/>
</dbReference>
<accession>A0ABW3YY29</accession>
<sequence>MIDNSRSMAMKIPRLPVIALGSAAIATFASPLIWSDVTPFAAASSPTTTQPQLISVPVADVVVRRMAPSARFTGHLEAVRHVEITPRVSGLLTEATFREGGRVRKGDVLFRVDPEAFVVKVDAARAAVERALSLAEQAEVDLVRAASLSGSGAISKKAREDAAALQRSRKAELAAARAALRQAELELQWTEIRSPIDGVADRMFIEPGNQVAAGPGSVLTKVMGVDQLHVTFHIDESTFLRLSATNLAGLTATIEVAAAAEAHPIAAKLDFGSAEVDRSTGTLRVRAVVDNPDGKLKPGMFVRVQLPLEPPAETVLVSESAIGTAPGGRYVLSLDEKNTVSMRSIRVGASEGDLRVVEHGLSPSDRVILKGLVRPGMTVDPRLVSMPGDRLPTVEGAL</sequence>
<reference evidence="7" key="1">
    <citation type="journal article" date="2019" name="Int. J. Syst. Evol. Microbiol.">
        <title>The Global Catalogue of Microorganisms (GCM) 10K type strain sequencing project: providing services to taxonomists for standard genome sequencing and annotation.</title>
        <authorList>
            <consortium name="The Broad Institute Genomics Platform"/>
            <consortium name="The Broad Institute Genome Sequencing Center for Infectious Disease"/>
            <person name="Wu L."/>
            <person name="Ma J."/>
        </authorList>
    </citation>
    <scope>NUCLEOTIDE SEQUENCE [LARGE SCALE GENOMIC DNA]</scope>
    <source>
        <strain evidence="7">CCUG 55609</strain>
    </source>
</reference>
<evidence type="ECO:0000259" key="4">
    <source>
        <dbReference type="Pfam" id="PF25954"/>
    </source>
</evidence>
<dbReference type="EMBL" id="JBHTNF010000007">
    <property type="protein sequence ID" value="MFD1328836.1"/>
    <property type="molecule type" value="Genomic_DNA"/>
</dbReference>
<dbReference type="Gene3D" id="2.40.30.170">
    <property type="match status" value="1"/>
</dbReference>
<dbReference type="NCBIfam" id="TIGR01730">
    <property type="entry name" value="RND_mfp"/>
    <property type="match status" value="1"/>
</dbReference>